<keyword evidence="4" id="KW-1185">Reference proteome</keyword>
<comment type="caution">
    <text evidence="3">The sequence shown here is derived from an EMBL/GenBank/DDBJ whole genome shotgun (WGS) entry which is preliminary data.</text>
</comment>
<evidence type="ECO:0000313" key="4">
    <source>
        <dbReference type="Proteomes" id="UP001147700"/>
    </source>
</evidence>
<comment type="similarity">
    <text evidence="1">Belongs to the YciI family.</text>
</comment>
<gene>
    <name evidence="3" type="ORF">OJ962_33660</name>
</gene>
<dbReference type="PANTHER" id="PTHR35174:SF3">
    <property type="entry name" value="BLL7171 PROTEIN"/>
    <property type="match status" value="1"/>
</dbReference>
<feature type="domain" description="YCII-related" evidence="2">
    <location>
        <begin position="1"/>
        <end position="103"/>
    </location>
</feature>
<accession>A0ABT4RW58</accession>
<evidence type="ECO:0000313" key="3">
    <source>
        <dbReference type="EMBL" id="MDA0142480.1"/>
    </source>
</evidence>
<name>A0ABT4RW58_9ACTN</name>
<dbReference type="SUPFAM" id="SSF54909">
    <property type="entry name" value="Dimeric alpha+beta barrel"/>
    <property type="match status" value="1"/>
</dbReference>
<protein>
    <submittedName>
        <fullName evidence="3">YciI family protein</fullName>
    </submittedName>
</protein>
<proteinExistence type="inferred from homology"/>
<dbReference type="Proteomes" id="UP001147700">
    <property type="component" value="Unassembled WGS sequence"/>
</dbReference>
<evidence type="ECO:0000259" key="2">
    <source>
        <dbReference type="Pfam" id="PF03795"/>
    </source>
</evidence>
<dbReference type="EMBL" id="JAPCID010000094">
    <property type="protein sequence ID" value="MDA0142480.1"/>
    <property type="molecule type" value="Genomic_DNA"/>
</dbReference>
<dbReference type="Pfam" id="PF03795">
    <property type="entry name" value="YCII"/>
    <property type="match status" value="1"/>
</dbReference>
<dbReference type="RefSeq" id="WP_202956543.1">
    <property type="nucleotide sequence ID" value="NZ_JAPCID010000094.1"/>
</dbReference>
<reference evidence="3" key="1">
    <citation type="submission" date="2022-10" db="EMBL/GenBank/DDBJ databases">
        <title>The WGS of Solirubrobacter sp. CPCC 204708.</title>
        <authorList>
            <person name="Jiang Z."/>
        </authorList>
    </citation>
    <scope>NUCLEOTIDE SEQUENCE</scope>
    <source>
        <strain evidence="3">CPCC 204708</strain>
    </source>
</reference>
<dbReference type="InterPro" id="IPR011008">
    <property type="entry name" value="Dimeric_a/b-barrel"/>
</dbReference>
<dbReference type="Gene3D" id="3.30.70.1060">
    <property type="entry name" value="Dimeric alpha+beta barrel"/>
    <property type="match status" value="1"/>
</dbReference>
<evidence type="ECO:0000256" key="1">
    <source>
        <dbReference type="ARBA" id="ARBA00007689"/>
    </source>
</evidence>
<dbReference type="InterPro" id="IPR005545">
    <property type="entry name" value="YCII"/>
</dbReference>
<dbReference type="PANTHER" id="PTHR35174">
    <property type="entry name" value="BLL7171 PROTEIN-RELATED"/>
    <property type="match status" value="1"/>
</dbReference>
<sequence>MNYLLTLYYRDGEGPQQGTPEFDAEMKIWNGVLEDMKRDGVYVAASGLKPETATTLRRETVTDGPYAETKEILFSFIIIDVPDLDAALAWSRKLPSTEYGAVQIHATEGLELA</sequence>
<organism evidence="3 4">
    <name type="scientific">Solirubrobacter deserti</name>
    <dbReference type="NCBI Taxonomy" id="2282478"/>
    <lineage>
        <taxon>Bacteria</taxon>
        <taxon>Bacillati</taxon>
        <taxon>Actinomycetota</taxon>
        <taxon>Thermoleophilia</taxon>
        <taxon>Solirubrobacterales</taxon>
        <taxon>Solirubrobacteraceae</taxon>
        <taxon>Solirubrobacter</taxon>
    </lineage>
</organism>